<keyword evidence="1" id="KW-0472">Membrane</keyword>
<reference evidence="2 6" key="1">
    <citation type="submission" date="2016-02" db="EMBL/GenBank/DDBJ databases">
        <authorList>
            <consortium name="Pathogen Informatics"/>
        </authorList>
    </citation>
    <scope>NUCLEOTIDE SEQUENCE [LARGE SCALE GENOMIC DNA]</scope>
    <source>
        <strain evidence="2 6">K173</strain>
        <strain evidence="3 9">NK65e</strain>
        <strain evidence="5 7">SP11 Antwerpcl1</strain>
        <strain evidence="4 8">SP11 RLL</strain>
    </source>
</reference>
<dbReference type="OrthoDB" id="368411at2759"/>
<keyword evidence="1" id="KW-1133">Transmembrane helix</keyword>
<feature type="transmembrane region" description="Helical" evidence="1">
    <location>
        <begin position="7"/>
        <end position="28"/>
    </location>
</feature>
<dbReference type="EMBL" id="LT608276">
    <property type="protein sequence ID" value="SCO62194.1"/>
    <property type="molecule type" value="Genomic_DNA"/>
</dbReference>
<evidence type="ECO:0000313" key="6">
    <source>
        <dbReference type="Proteomes" id="UP000069549"/>
    </source>
</evidence>
<sequence length="236" mass="27760">MVYTIKGIFFYICLLCIVTRNMVLNFNFNTELSKKNYLILKKSYIDCRNYNVINKDKITIDQNHGEKLCDEDNFCNYFLINVLKKELRLCYDKKFIIKRPIINESWIIAIKEKVLNKYAPSIVNTQGICSHSVDKFFFDTLNEAIKKGKEQMHNYMILNFQANEKEGVKLEAYFCETIDYFVDREGYSVFDFKKIDNPHQSCLRAKKCGMRGSVQPDDSKYEENINPGDVVEATKF</sequence>
<protein>
    <submittedName>
        <fullName evidence="2">Uncharacterized protein</fullName>
    </submittedName>
</protein>
<evidence type="ECO:0000313" key="4">
    <source>
        <dbReference type="EMBL" id="SCO62194.1"/>
    </source>
</evidence>
<accession>A0A122ILL2</accession>
<dbReference type="Proteomes" id="UP000219974">
    <property type="component" value="Chromosome 12"/>
</dbReference>
<dbReference type="Proteomes" id="UP000069549">
    <property type="component" value="Chromosome 12"/>
</dbReference>
<name>A0A122ILL2_PLABE</name>
<dbReference type="EMBL" id="LT608260">
    <property type="protein sequence ID" value="SCO63904.1"/>
    <property type="molecule type" value="Genomic_DNA"/>
</dbReference>
<keyword evidence="1" id="KW-0812">Transmembrane</keyword>
<evidence type="ECO:0000313" key="2">
    <source>
        <dbReference type="EMBL" id="CXI83914.1"/>
    </source>
</evidence>
<evidence type="ECO:0000313" key="5">
    <source>
        <dbReference type="EMBL" id="SCO63904.1"/>
    </source>
</evidence>
<proteinExistence type="predicted"/>
<evidence type="ECO:0000313" key="3">
    <source>
        <dbReference type="EMBL" id="SCN27477.1"/>
    </source>
</evidence>
<dbReference type="OMA" id="VNTQGIC"/>
<organism evidence="2 6">
    <name type="scientific">Plasmodium berghei</name>
    <dbReference type="NCBI Taxonomy" id="5821"/>
    <lineage>
        <taxon>Eukaryota</taxon>
        <taxon>Sar</taxon>
        <taxon>Alveolata</taxon>
        <taxon>Apicomplexa</taxon>
        <taxon>Aconoidasida</taxon>
        <taxon>Haemosporida</taxon>
        <taxon>Plasmodiidae</taxon>
        <taxon>Plasmodium</taxon>
        <taxon>Plasmodium (Vinckeia)</taxon>
    </lineage>
</organism>
<dbReference type="EMBL" id="LT160032">
    <property type="protein sequence ID" value="CXI83914.1"/>
    <property type="molecule type" value="Genomic_DNA"/>
</dbReference>
<dbReference type="VEuPathDB" id="PlasmoDB:PBANKA_1243500"/>
<evidence type="ECO:0000313" key="8">
    <source>
        <dbReference type="Proteomes" id="UP000219974"/>
    </source>
</evidence>
<dbReference type="Proteomes" id="UP000219860">
    <property type="component" value="Chromosome 12"/>
</dbReference>
<dbReference type="EMBL" id="LT614638">
    <property type="protein sequence ID" value="SCN27477.1"/>
    <property type="molecule type" value="Genomic_DNA"/>
</dbReference>
<dbReference type="Proteomes" id="UP000220214">
    <property type="component" value="Chromosome 12"/>
</dbReference>
<evidence type="ECO:0000313" key="9">
    <source>
        <dbReference type="Proteomes" id="UP000220214"/>
    </source>
</evidence>
<dbReference type="AlphaFoldDB" id="A0A122ILL2"/>
<evidence type="ECO:0000313" key="7">
    <source>
        <dbReference type="Proteomes" id="UP000219860"/>
    </source>
</evidence>
<gene>
    <name evidence="2" type="ORF">PBK173_000356500</name>
    <name evidence="3" type="ORF">PBNK65E_000347200</name>
    <name evidence="5" type="ORF">PBSP11A_000347400</name>
    <name evidence="4" type="ORF">PBSP11RLL_000347200</name>
</gene>
<evidence type="ECO:0000256" key="1">
    <source>
        <dbReference type="SAM" id="Phobius"/>
    </source>
</evidence>